<dbReference type="RefSeq" id="YP_009218849.1">
    <property type="nucleotide sequence ID" value="NC_029015.2"/>
</dbReference>
<accession>A0A0M4R2S8</accession>
<evidence type="ECO:0000313" key="2">
    <source>
        <dbReference type="Proteomes" id="UP000201962"/>
    </source>
</evidence>
<gene>
    <name evidence="1" type="ORF">SEN4_34</name>
</gene>
<dbReference type="GeneID" id="26644658"/>
<dbReference type="Proteomes" id="UP000201962">
    <property type="component" value="Segment"/>
</dbReference>
<organism evidence="1 2">
    <name type="scientific">Salmonella phage SEN4</name>
    <dbReference type="NCBI Taxonomy" id="1647465"/>
    <lineage>
        <taxon>Viruses</taxon>
        <taxon>Duplodnaviria</taxon>
        <taxon>Heunggongvirae</taxon>
        <taxon>Uroviricota</taxon>
        <taxon>Caudoviricetes</taxon>
        <taxon>Peduoviridae</taxon>
        <taxon>Senquatrovirus</taxon>
        <taxon>Senquatrovirus SEN4</taxon>
    </lineage>
</organism>
<dbReference type="EMBL" id="KT630645">
    <property type="protein sequence ID" value="ALF02324.1"/>
    <property type="molecule type" value="Genomic_DNA"/>
</dbReference>
<sequence length="60" mass="6990">MDQRQKIIESLKSLDALLDESLPTTSHEGNKELRELHEVVSAKLKKKYPYTPLDFICELF</sequence>
<protein>
    <submittedName>
        <fullName evidence="1">Uncharacterized protein</fullName>
    </submittedName>
</protein>
<name>A0A0M4R2S8_9CAUD</name>
<dbReference type="KEGG" id="vg:26644658"/>
<reference evidence="1 2" key="1">
    <citation type="submission" date="2016-11" db="EMBL/GenBank/DDBJ databases">
        <title>Phages of Salmonella enterica subsp. salamae and subsp. diarizonae: novel phages with a mosaic genome structure and activity against pathogenic S. enterica subsp. enterica isolates.</title>
        <authorList>
            <person name="Pastekova L."/>
            <person name="Bosak J."/>
            <person name="Dedicova D."/>
            <person name="Benada O."/>
            <person name="Smarda J."/>
            <person name="Smajs D."/>
        </authorList>
    </citation>
    <scope>NUCLEOTIDE SEQUENCE [LARGE SCALE GENOMIC DNA]</scope>
    <source>
        <strain evidence="1">SEN4</strain>
    </source>
</reference>
<evidence type="ECO:0000313" key="1">
    <source>
        <dbReference type="EMBL" id="ALF02324.1"/>
    </source>
</evidence>
<keyword evidence="2" id="KW-1185">Reference proteome</keyword>
<proteinExistence type="predicted"/>